<gene>
    <name evidence="2" type="ORF">SAMN05216207_1001403</name>
</gene>
<feature type="domain" description="HTH marR-type" evidence="1">
    <location>
        <begin position="1"/>
        <end position="155"/>
    </location>
</feature>
<dbReference type="AlphaFoldDB" id="A0A1I4SEZ6"/>
<dbReference type="InterPro" id="IPR039422">
    <property type="entry name" value="MarR/SlyA-like"/>
</dbReference>
<dbReference type="GO" id="GO:0003700">
    <property type="term" value="F:DNA-binding transcription factor activity"/>
    <property type="evidence" value="ECO:0007669"/>
    <property type="project" value="InterPro"/>
</dbReference>
<dbReference type="PANTHER" id="PTHR33164">
    <property type="entry name" value="TRANSCRIPTIONAL REGULATOR, MARR FAMILY"/>
    <property type="match status" value="1"/>
</dbReference>
<dbReference type="PROSITE" id="PS50995">
    <property type="entry name" value="HTH_MARR_2"/>
    <property type="match status" value="1"/>
</dbReference>
<evidence type="ECO:0000313" key="3">
    <source>
        <dbReference type="Proteomes" id="UP000199614"/>
    </source>
</evidence>
<dbReference type="PANTHER" id="PTHR33164:SF99">
    <property type="entry name" value="MARR FAMILY REGULATORY PROTEIN"/>
    <property type="match status" value="1"/>
</dbReference>
<dbReference type="GO" id="GO:0003677">
    <property type="term" value="F:DNA binding"/>
    <property type="evidence" value="ECO:0007669"/>
    <property type="project" value="UniProtKB-KW"/>
</dbReference>
<evidence type="ECO:0000313" key="2">
    <source>
        <dbReference type="EMBL" id="SFM63035.1"/>
    </source>
</evidence>
<protein>
    <submittedName>
        <fullName evidence="2">DNA-binding transcriptional regulator, MarR family</fullName>
    </submittedName>
</protein>
<dbReference type="InterPro" id="IPR000835">
    <property type="entry name" value="HTH_MarR-typ"/>
</dbReference>
<dbReference type="STRING" id="260086.SAMN05216207_1001403"/>
<dbReference type="GO" id="GO:0006950">
    <property type="term" value="P:response to stress"/>
    <property type="evidence" value="ECO:0007669"/>
    <property type="project" value="TreeGrafter"/>
</dbReference>
<keyword evidence="3" id="KW-1185">Reference proteome</keyword>
<proteinExistence type="predicted"/>
<dbReference type="SUPFAM" id="SSF46785">
    <property type="entry name" value="Winged helix' DNA-binding domain"/>
    <property type="match status" value="1"/>
</dbReference>
<reference evidence="2 3" key="1">
    <citation type="submission" date="2016-10" db="EMBL/GenBank/DDBJ databases">
        <authorList>
            <person name="de Groot N.N."/>
        </authorList>
    </citation>
    <scope>NUCLEOTIDE SEQUENCE [LARGE SCALE GENOMIC DNA]</scope>
    <source>
        <strain evidence="2 3">CGMCC 4.1877</strain>
    </source>
</reference>
<dbReference type="EMBL" id="FOUY01000001">
    <property type="protein sequence ID" value="SFM63035.1"/>
    <property type="molecule type" value="Genomic_DNA"/>
</dbReference>
<dbReference type="SMART" id="SM00347">
    <property type="entry name" value="HTH_MARR"/>
    <property type="match status" value="1"/>
</dbReference>
<dbReference type="InterPro" id="IPR036388">
    <property type="entry name" value="WH-like_DNA-bd_sf"/>
</dbReference>
<accession>A0A1I4SEZ6</accession>
<dbReference type="Gene3D" id="1.10.10.10">
    <property type="entry name" value="Winged helix-like DNA-binding domain superfamily/Winged helix DNA-binding domain"/>
    <property type="match status" value="1"/>
</dbReference>
<organism evidence="2 3">
    <name type="scientific">Pseudonocardia ammonioxydans</name>
    <dbReference type="NCBI Taxonomy" id="260086"/>
    <lineage>
        <taxon>Bacteria</taxon>
        <taxon>Bacillati</taxon>
        <taxon>Actinomycetota</taxon>
        <taxon>Actinomycetes</taxon>
        <taxon>Pseudonocardiales</taxon>
        <taxon>Pseudonocardiaceae</taxon>
        <taxon>Pseudonocardia</taxon>
    </lineage>
</organism>
<name>A0A1I4SEZ6_PSUAM</name>
<keyword evidence="2" id="KW-0238">DNA-binding</keyword>
<evidence type="ECO:0000259" key="1">
    <source>
        <dbReference type="PROSITE" id="PS50995"/>
    </source>
</evidence>
<dbReference type="Proteomes" id="UP000199614">
    <property type="component" value="Unassembled WGS sequence"/>
</dbReference>
<dbReference type="Pfam" id="PF12802">
    <property type="entry name" value="MarR_2"/>
    <property type="match status" value="1"/>
</dbReference>
<dbReference type="InterPro" id="IPR036390">
    <property type="entry name" value="WH_DNA-bd_sf"/>
</dbReference>
<sequence length="160" mass="18192">MRQLFRYTGSVTRWLDEREQTTWRSYLRMQSRLHAELHRRLQAESGLSLADFDVLVALTDRPDERARVLELATSLDWEKSRLSHHLARMQKRGLIGREECDDDGRGNYVVLTADGRAAIDAAAPGHVETVRELVFDALPADDLAALGRIAEAVLTRVDRP</sequence>